<proteinExistence type="predicted"/>
<feature type="region of interest" description="Disordered" evidence="1">
    <location>
        <begin position="1"/>
        <end position="35"/>
    </location>
</feature>
<sequence length="672" mass="75531">MISNNNNNKRRSLFFGGSNNNSNNNNSSRSITPVPIKPKSNFKTFSVIHVSNPDEYDASNPKIDIEETIIPSVNVDNNNNASAEKRPATVVRNSSSIYRSETSTVKPNLSMMSKRPPPPTVDISSIYDTINSTNGNVKKHLLMDDVSSSIYVNTPVGKDMNYELFSEKAIKEANEFPEVFKTPNKSFENPFEVEDEEEEEEEEEIDDEPSFTNSDAYVEVNLDNNNGSAFIYASPYEDDREEEENAINNDFTVSSGYNINTGNNNNQHQSLLSDFTRRHNRERSQLEEYLEELEEFNLSDDNDTNNESTENNGNRDFTNMNDTTIDYTENTILYPTNNDNESTTSSKVSDLFVVNSGGLKVVNAESDDHDSILSSHSNDHSNFSADDNSSISSDSSFDDKHSQLSAVKSLYHSEDDGLLVDQGSLPSLPYTLENNLSYPIAATETTPSNKSLNNSSHLNESLIESLSPDNYLSNEKKIDTNGIQQQYQPKSIYIAKLLHKYPTTNKSSFNFTLPLNLQSNPVEDINAKTAVVKHQRKSNNIKHKTAKKKLLSNEEPTPIEFMKGKAGGLNSHIRSDIAHNQFLGDIDEEEMLILQNLPGSEGYQENSLLTNNFEINDGSPRKNRKRADTTKSYYTRNVNRLRTETISTIDTMNNVNTEGLQVTNPDDIYINK</sequence>
<feature type="compositionally biased region" description="Low complexity" evidence="1">
    <location>
        <begin position="372"/>
        <end position="395"/>
    </location>
</feature>
<evidence type="ECO:0000256" key="1">
    <source>
        <dbReference type="SAM" id="MobiDB-lite"/>
    </source>
</evidence>
<feature type="region of interest" description="Disordered" evidence="1">
    <location>
        <begin position="76"/>
        <end position="117"/>
    </location>
</feature>
<keyword evidence="3" id="KW-1185">Reference proteome</keyword>
<accession>A0A1B7TEL4</accession>
<name>A0A1B7TEL4_9ASCO</name>
<feature type="region of interest" description="Disordered" evidence="1">
    <location>
        <begin position="181"/>
        <end position="212"/>
    </location>
</feature>
<reference evidence="3" key="1">
    <citation type="journal article" date="2016" name="Proc. Natl. Acad. Sci. U.S.A.">
        <title>Comparative genomics of biotechnologically important yeasts.</title>
        <authorList>
            <person name="Riley R."/>
            <person name="Haridas S."/>
            <person name="Wolfe K.H."/>
            <person name="Lopes M.R."/>
            <person name="Hittinger C.T."/>
            <person name="Goeker M."/>
            <person name="Salamov A.A."/>
            <person name="Wisecaver J.H."/>
            <person name="Long T.M."/>
            <person name="Calvey C.H."/>
            <person name="Aerts A.L."/>
            <person name="Barry K.W."/>
            <person name="Choi C."/>
            <person name="Clum A."/>
            <person name="Coughlan A.Y."/>
            <person name="Deshpande S."/>
            <person name="Douglass A.P."/>
            <person name="Hanson S.J."/>
            <person name="Klenk H.-P."/>
            <person name="LaButti K.M."/>
            <person name="Lapidus A."/>
            <person name="Lindquist E.A."/>
            <person name="Lipzen A.M."/>
            <person name="Meier-Kolthoff J.P."/>
            <person name="Ohm R.A."/>
            <person name="Otillar R.P."/>
            <person name="Pangilinan J.L."/>
            <person name="Peng Y."/>
            <person name="Rokas A."/>
            <person name="Rosa C.A."/>
            <person name="Scheuner C."/>
            <person name="Sibirny A.A."/>
            <person name="Slot J.C."/>
            <person name="Stielow J.B."/>
            <person name="Sun H."/>
            <person name="Kurtzman C.P."/>
            <person name="Blackwell M."/>
            <person name="Grigoriev I.V."/>
            <person name="Jeffries T.W."/>
        </authorList>
    </citation>
    <scope>NUCLEOTIDE SEQUENCE [LARGE SCALE GENOMIC DNA]</scope>
    <source>
        <strain evidence="3">NRRL Y-1626</strain>
    </source>
</reference>
<dbReference type="Proteomes" id="UP000092321">
    <property type="component" value="Unassembled WGS sequence"/>
</dbReference>
<comment type="caution">
    <text evidence="2">The sequence shown here is derived from an EMBL/GenBank/DDBJ whole genome shotgun (WGS) entry which is preliminary data.</text>
</comment>
<feature type="compositionally biased region" description="Low complexity" evidence="1">
    <location>
        <begin position="18"/>
        <end position="28"/>
    </location>
</feature>
<dbReference type="EMBL" id="LXPE01000010">
    <property type="protein sequence ID" value="OBA27177.1"/>
    <property type="molecule type" value="Genomic_DNA"/>
</dbReference>
<dbReference type="AlphaFoldDB" id="A0A1B7TEL4"/>
<protein>
    <submittedName>
        <fullName evidence="2">Uncharacterized protein</fullName>
    </submittedName>
</protein>
<feature type="compositionally biased region" description="Acidic residues" evidence="1">
    <location>
        <begin position="295"/>
        <end position="304"/>
    </location>
</feature>
<evidence type="ECO:0000313" key="2">
    <source>
        <dbReference type="EMBL" id="OBA27177.1"/>
    </source>
</evidence>
<dbReference type="OrthoDB" id="4067613at2759"/>
<feature type="compositionally biased region" description="Polar residues" evidence="1">
    <location>
        <begin position="91"/>
        <end position="111"/>
    </location>
</feature>
<evidence type="ECO:0000313" key="3">
    <source>
        <dbReference type="Proteomes" id="UP000092321"/>
    </source>
</evidence>
<gene>
    <name evidence="2" type="ORF">HANVADRAFT_48445</name>
</gene>
<feature type="compositionally biased region" description="Acidic residues" evidence="1">
    <location>
        <begin position="191"/>
        <end position="209"/>
    </location>
</feature>
<feature type="region of interest" description="Disordered" evidence="1">
    <location>
        <begin position="295"/>
        <end position="321"/>
    </location>
</feature>
<feature type="region of interest" description="Disordered" evidence="1">
    <location>
        <begin position="369"/>
        <end position="398"/>
    </location>
</feature>
<organism evidence="2 3">
    <name type="scientific">Hanseniaspora valbyensis NRRL Y-1626</name>
    <dbReference type="NCBI Taxonomy" id="766949"/>
    <lineage>
        <taxon>Eukaryota</taxon>
        <taxon>Fungi</taxon>
        <taxon>Dikarya</taxon>
        <taxon>Ascomycota</taxon>
        <taxon>Saccharomycotina</taxon>
        <taxon>Saccharomycetes</taxon>
        <taxon>Saccharomycodales</taxon>
        <taxon>Saccharomycodaceae</taxon>
        <taxon>Hanseniaspora</taxon>
    </lineage>
</organism>